<dbReference type="EMBL" id="DVIQ01000105">
    <property type="protein sequence ID" value="HIS32897.1"/>
    <property type="molecule type" value="Genomic_DNA"/>
</dbReference>
<proteinExistence type="inferred from homology"/>
<dbReference type="SUPFAM" id="SSF88659">
    <property type="entry name" value="Sigma3 and sigma4 domains of RNA polymerase sigma factors"/>
    <property type="match status" value="1"/>
</dbReference>
<dbReference type="PANTHER" id="PTHR43133">
    <property type="entry name" value="RNA POLYMERASE ECF-TYPE SIGMA FACTO"/>
    <property type="match status" value="1"/>
</dbReference>
<dbReference type="Gene3D" id="1.10.1740.10">
    <property type="match status" value="1"/>
</dbReference>
<dbReference type="InterPro" id="IPR013325">
    <property type="entry name" value="RNA_pol_sigma_r2"/>
</dbReference>
<dbReference type="InterPro" id="IPR036388">
    <property type="entry name" value="WH-like_DNA-bd_sf"/>
</dbReference>
<evidence type="ECO:0000256" key="4">
    <source>
        <dbReference type="ARBA" id="ARBA00023163"/>
    </source>
</evidence>
<evidence type="ECO:0000259" key="5">
    <source>
        <dbReference type="Pfam" id="PF04542"/>
    </source>
</evidence>
<feature type="domain" description="RNA polymerase sigma factor 70 region 4 type 2" evidence="6">
    <location>
        <begin position="103"/>
        <end position="154"/>
    </location>
</feature>
<evidence type="ECO:0000256" key="3">
    <source>
        <dbReference type="ARBA" id="ARBA00023082"/>
    </source>
</evidence>
<evidence type="ECO:0000313" key="7">
    <source>
        <dbReference type="EMBL" id="HIS32897.1"/>
    </source>
</evidence>
<dbReference type="AlphaFoldDB" id="A0A9D1JL96"/>
<dbReference type="PANTHER" id="PTHR43133:SF60">
    <property type="entry name" value="RNA POLYMERASE SIGMA FACTOR SIGV"/>
    <property type="match status" value="1"/>
</dbReference>
<keyword evidence="2" id="KW-0805">Transcription regulation</keyword>
<name>A0A9D1JL96_9FIRM</name>
<dbReference type="GO" id="GO:0006352">
    <property type="term" value="P:DNA-templated transcription initiation"/>
    <property type="evidence" value="ECO:0007669"/>
    <property type="project" value="InterPro"/>
</dbReference>
<gene>
    <name evidence="7" type="ORF">IAB44_15335</name>
</gene>
<evidence type="ECO:0000259" key="6">
    <source>
        <dbReference type="Pfam" id="PF08281"/>
    </source>
</evidence>
<comment type="similarity">
    <text evidence="1">Belongs to the sigma-70 factor family. ECF subfamily.</text>
</comment>
<dbReference type="CDD" id="cd06171">
    <property type="entry name" value="Sigma70_r4"/>
    <property type="match status" value="1"/>
</dbReference>
<dbReference type="InterPro" id="IPR014284">
    <property type="entry name" value="RNA_pol_sigma-70_dom"/>
</dbReference>
<dbReference type="Pfam" id="PF04542">
    <property type="entry name" value="Sigma70_r2"/>
    <property type="match status" value="1"/>
</dbReference>
<dbReference type="NCBIfam" id="TIGR02937">
    <property type="entry name" value="sigma70-ECF"/>
    <property type="match status" value="1"/>
</dbReference>
<dbReference type="InterPro" id="IPR007627">
    <property type="entry name" value="RNA_pol_sigma70_r2"/>
</dbReference>
<evidence type="ECO:0000256" key="2">
    <source>
        <dbReference type="ARBA" id="ARBA00023015"/>
    </source>
</evidence>
<organism evidence="7 8">
    <name type="scientific">Candidatus Limivivens intestinipullorum</name>
    <dbReference type="NCBI Taxonomy" id="2840858"/>
    <lineage>
        <taxon>Bacteria</taxon>
        <taxon>Bacillati</taxon>
        <taxon>Bacillota</taxon>
        <taxon>Clostridia</taxon>
        <taxon>Lachnospirales</taxon>
        <taxon>Lachnospiraceae</taxon>
        <taxon>Lachnospiraceae incertae sedis</taxon>
        <taxon>Candidatus Limivivens</taxon>
    </lineage>
</organism>
<protein>
    <submittedName>
        <fullName evidence="7">Sigma-70 family RNA polymerase sigma factor</fullName>
    </submittedName>
</protein>
<dbReference type="InterPro" id="IPR013249">
    <property type="entry name" value="RNA_pol_sigma70_r4_t2"/>
</dbReference>
<keyword evidence="3" id="KW-0731">Sigma factor</keyword>
<dbReference type="SUPFAM" id="SSF88946">
    <property type="entry name" value="Sigma2 domain of RNA polymerase sigma factors"/>
    <property type="match status" value="1"/>
</dbReference>
<keyword evidence="4" id="KW-0804">Transcription</keyword>
<dbReference type="Gene3D" id="1.10.10.10">
    <property type="entry name" value="Winged helix-like DNA-binding domain superfamily/Winged helix DNA-binding domain"/>
    <property type="match status" value="1"/>
</dbReference>
<comment type="caution">
    <text evidence="7">The sequence shown here is derived from an EMBL/GenBank/DDBJ whole genome shotgun (WGS) entry which is preliminary data.</text>
</comment>
<reference evidence="7" key="2">
    <citation type="journal article" date="2021" name="PeerJ">
        <title>Extensive microbial diversity within the chicken gut microbiome revealed by metagenomics and culture.</title>
        <authorList>
            <person name="Gilroy R."/>
            <person name="Ravi A."/>
            <person name="Getino M."/>
            <person name="Pursley I."/>
            <person name="Horton D.L."/>
            <person name="Alikhan N.F."/>
            <person name="Baker D."/>
            <person name="Gharbi K."/>
            <person name="Hall N."/>
            <person name="Watson M."/>
            <person name="Adriaenssens E.M."/>
            <person name="Foster-Nyarko E."/>
            <person name="Jarju S."/>
            <person name="Secka A."/>
            <person name="Antonio M."/>
            <person name="Oren A."/>
            <person name="Chaudhuri R.R."/>
            <person name="La Ragione R."/>
            <person name="Hildebrand F."/>
            <person name="Pallen M.J."/>
        </authorList>
    </citation>
    <scope>NUCLEOTIDE SEQUENCE</scope>
    <source>
        <strain evidence="7">CHK190-19873</strain>
    </source>
</reference>
<dbReference type="InterPro" id="IPR013324">
    <property type="entry name" value="RNA_pol_sigma_r3/r4-like"/>
</dbReference>
<reference evidence="7" key="1">
    <citation type="submission" date="2020-10" db="EMBL/GenBank/DDBJ databases">
        <authorList>
            <person name="Gilroy R."/>
        </authorList>
    </citation>
    <scope>NUCLEOTIDE SEQUENCE</scope>
    <source>
        <strain evidence="7">CHK190-19873</strain>
    </source>
</reference>
<dbReference type="Pfam" id="PF08281">
    <property type="entry name" value="Sigma70_r4_2"/>
    <property type="match status" value="1"/>
</dbReference>
<dbReference type="GO" id="GO:0016987">
    <property type="term" value="F:sigma factor activity"/>
    <property type="evidence" value="ECO:0007669"/>
    <property type="project" value="UniProtKB-KW"/>
</dbReference>
<feature type="domain" description="RNA polymerase sigma-70 region 2" evidence="5">
    <location>
        <begin position="15"/>
        <end position="79"/>
    </location>
</feature>
<dbReference type="InterPro" id="IPR039425">
    <property type="entry name" value="RNA_pol_sigma-70-like"/>
</dbReference>
<evidence type="ECO:0000256" key="1">
    <source>
        <dbReference type="ARBA" id="ARBA00010641"/>
    </source>
</evidence>
<dbReference type="GO" id="GO:0003677">
    <property type="term" value="F:DNA binding"/>
    <property type="evidence" value="ECO:0007669"/>
    <property type="project" value="InterPro"/>
</dbReference>
<sequence length="163" mass="19236">MKRDSYESVVSCIIENQDRFYRLAFSYVQNADDALDAVQNAACKALENYRSMKNPKAVKTWLYRIVINESLLLLRERRKFVFTEDQAQIELPYEEKGFLPTEDLYGQINRLPEDVQSIIKLRFYEELQLKEIAQVMQMNLNTVKAKLYRGLKTLKLTIQEVDL</sequence>
<dbReference type="Proteomes" id="UP000823935">
    <property type="component" value="Unassembled WGS sequence"/>
</dbReference>
<accession>A0A9D1JL96</accession>
<evidence type="ECO:0000313" key="8">
    <source>
        <dbReference type="Proteomes" id="UP000823935"/>
    </source>
</evidence>